<dbReference type="PANTHER" id="PTHR12053">
    <property type="entry name" value="PROTEASE FAMILY M28 PLASMA GLUTAMATE CARBOXYPEPTIDASE-RELATED"/>
    <property type="match status" value="1"/>
</dbReference>
<gene>
    <name evidence="23" type="ORF">FE810_11815</name>
</gene>
<keyword evidence="9" id="KW-0479">Metal-binding</keyword>
<dbReference type="SUPFAM" id="SSF53187">
    <property type="entry name" value="Zn-dependent exopeptidases"/>
    <property type="match status" value="1"/>
</dbReference>
<keyword evidence="12" id="KW-0256">Endoplasmic reticulum</keyword>
<evidence type="ECO:0000256" key="14">
    <source>
        <dbReference type="ARBA" id="ARBA00023034"/>
    </source>
</evidence>
<evidence type="ECO:0000256" key="20">
    <source>
        <dbReference type="ARBA" id="ARBA00033328"/>
    </source>
</evidence>
<dbReference type="InterPro" id="IPR039866">
    <property type="entry name" value="CPQ"/>
</dbReference>
<evidence type="ECO:0000256" key="2">
    <source>
        <dbReference type="ARBA" id="ARBA00004371"/>
    </source>
</evidence>
<dbReference type="RefSeq" id="WP_138320269.1">
    <property type="nucleotide sequence ID" value="NZ_VCBC01000011.1"/>
</dbReference>
<dbReference type="GO" id="GO:0006508">
    <property type="term" value="P:proteolysis"/>
    <property type="evidence" value="ECO:0007669"/>
    <property type="project" value="UniProtKB-KW"/>
</dbReference>
<dbReference type="Pfam" id="PF04389">
    <property type="entry name" value="Peptidase_M28"/>
    <property type="match status" value="1"/>
</dbReference>
<dbReference type="Proteomes" id="UP000307790">
    <property type="component" value="Unassembled WGS sequence"/>
</dbReference>
<evidence type="ECO:0000256" key="15">
    <source>
        <dbReference type="ARBA" id="ARBA00023049"/>
    </source>
</evidence>
<protein>
    <recommendedName>
        <fullName evidence="5">Carboxypeptidase Q</fullName>
    </recommendedName>
    <alternativeName>
        <fullName evidence="20">Plasma glutamate carboxypeptidase</fullName>
    </alternativeName>
</protein>
<feature type="signal peptide" evidence="21">
    <location>
        <begin position="1"/>
        <end position="23"/>
    </location>
</feature>
<feature type="chain" id="PRO_5024292836" description="Carboxypeptidase Q" evidence="21">
    <location>
        <begin position="24"/>
        <end position="466"/>
    </location>
</feature>
<name>A0A5R9IM32_9GAMM</name>
<dbReference type="GO" id="GO:0005764">
    <property type="term" value="C:lysosome"/>
    <property type="evidence" value="ECO:0007669"/>
    <property type="project" value="UniProtKB-SubCell"/>
</dbReference>
<evidence type="ECO:0000256" key="10">
    <source>
        <dbReference type="ARBA" id="ARBA00022729"/>
    </source>
</evidence>
<keyword evidence="15" id="KW-0482">Metalloprotease</keyword>
<dbReference type="GO" id="GO:0004180">
    <property type="term" value="F:carboxypeptidase activity"/>
    <property type="evidence" value="ECO:0007669"/>
    <property type="project" value="UniProtKB-KW"/>
</dbReference>
<keyword evidence="13" id="KW-0862">Zinc</keyword>
<accession>A0A5R9IM32</accession>
<evidence type="ECO:0000256" key="1">
    <source>
        <dbReference type="ARBA" id="ARBA00004240"/>
    </source>
</evidence>
<dbReference type="OrthoDB" id="9769665at2"/>
<sequence>MSIRFPQIALMAMFTLSAFVARAEYLNEEQQQQLHALKETSINSDLSYEILESLTTEVGARMIGTEADKRAIAWSVEKMNDLGFDKVWTEEVTHYQWIRGDVEAKVLAPFPQPVVAIALGESVGTGDDGIQAEVVHFENFDALKAAESGSLDGKIAFVSYRMERHLTGKGYGKAVGARVLGAQVAAEKGAVAFMMRSVGTDDNRAGHTGITRYKDGVERIAAVALSNPDADMLVNQFKRNKPVEFFLKVTAVRNEKVTVKGANVIGEITGSVYPEQIVALGAHLDSWDVGTGAVDDGLGMAMMMAATSHIAKLPQRPKRTIRVILFAGEEVGLLGAKEYVNVHKENLKNHVIGAEWDFGLGRIYEFKTGVGAEALAGAREFAQVLAPLGVSFNPVNNAQGQSDMSLVTKEGVPAARFAPDGSKYFDVHHTMNDTLDKVNPDDLRQNTAVYTMFAYFAAQTEIDFRK</sequence>
<dbReference type="GO" id="GO:0046872">
    <property type="term" value="F:metal ion binding"/>
    <property type="evidence" value="ECO:0007669"/>
    <property type="project" value="UniProtKB-KW"/>
</dbReference>
<reference evidence="23 24" key="1">
    <citation type="submission" date="2019-05" db="EMBL/GenBank/DDBJ databases">
        <title>Genome sequences of Thalassotalea litorea 1K03283.</title>
        <authorList>
            <person name="Zhang D."/>
        </authorList>
    </citation>
    <scope>NUCLEOTIDE SEQUENCE [LARGE SCALE GENOMIC DNA]</scope>
    <source>
        <strain evidence="23 24">MCCC 1K03283</strain>
    </source>
</reference>
<dbReference type="EMBL" id="VCBC01000011">
    <property type="protein sequence ID" value="TLU64286.1"/>
    <property type="molecule type" value="Genomic_DNA"/>
</dbReference>
<dbReference type="GO" id="GO:0070573">
    <property type="term" value="F:metallodipeptidase activity"/>
    <property type="evidence" value="ECO:0007669"/>
    <property type="project" value="InterPro"/>
</dbReference>
<keyword evidence="8" id="KW-0645">Protease</keyword>
<dbReference type="AlphaFoldDB" id="A0A5R9IM32"/>
<evidence type="ECO:0000256" key="18">
    <source>
        <dbReference type="ARBA" id="ARBA00023228"/>
    </source>
</evidence>
<proteinExistence type="predicted"/>
<evidence type="ECO:0000256" key="9">
    <source>
        <dbReference type="ARBA" id="ARBA00022723"/>
    </source>
</evidence>
<evidence type="ECO:0000256" key="7">
    <source>
        <dbReference type="ARBA" id="ARBA00022645"/>
    </source>
</evidence>
<feature type="domain" description="Peptidase M28" evidence="22">
    <location>
        <begin position="263"/>
        <end position="451"/>
    </location>
</feature>
<dbReference type="InterPro" id="IPR007484">
    <property type="entry name" value="Peptidase_M28"/>
</dbReference>
<evidence type="ECO:0000256" key="8">
    <source>
        <dbReference type="ARBA" id="ARBA00022670"/>
    </source>
</evidence>
<keyword evidence="10 21" id="KW-0732">Signal</keyword>
<evidence type="ECO:0000256" key="21">
    <source>
        <dbReference type="SAM" id="SignalP"/>
    </source>
</evidence>
<keyword evidence="14" id="KW-0333">Golgi apparatus</keyword>
<dbReference type="Gene3D" id="3.40.630.10">
    <property type="entry name" value="Zn peptidases"/>
    <property type="match status" value="1"/>
</dbReference>
<evidence type="ECO:0000256" key="5">
    <source>
        <dbReference type="ARBA" id="ARBA00014116"/>
    </source>
</evidence>
<keyword evidence="6" id="KW-0964">Secreted</keyword>
<keyword evidence="17" id="KW-0325">Glycoprotein</keyword>
<evidence type="ECO:0000256" key="13">
    <source>
        <dbReference type="ARBA" id="ARBA00022833"/>
    </source>
</evidence>
<evidence type="ECO:0000256" key="19">
    <source>
        <dbReference type="ARBA" id="ARBA00025833"/>
    </source>
</evidence>
<organism evidence="23 24">
    <name type="scientific">Thalassotalea litorea</name>
    <dbReference type="NCBI Taxonomy" id="2020715"/>
    <lineage>
        <taxon>Bacteria</taxon>
        <taxon>Pseudomonadati</taxon>
        <taxon>Pseudomonadota</taxon>
        <taxon>Gammaproteobacteria</taxon>
        <taxon>Alteromonadales</taxon>
        <taxon>Colwelliaceae</taxon>
        <taxon>Thalassotalea</taxon>
    </lineage>
</organism>
<keyword evidence="18" id="KW-0458">Lysosome</keyword>
<dbReference type="GO" id="GO:0005576">
    <property type="term" value="C:extracellular region"/>
    <property type="evidence" value="ECO:0007669"/>
    <property type="project" value="UniProtKB-SubCell"/>
</dbReference>
<evidence type="ECO:0000256" key="16">
    <source>
        <dbReference type="ARBA" id="ARBA00023145"/>
    </source>
</evidence>
<evidence type="ECO:0000313" key="24">
    <source>
        <dbReference type="Proteomes" id="UP000307790"/>
    </source>
</evidence>
<evidence type="ECO:0000256" key="6">
    <source>
        <dbReference type="ARBA" id="ARBA00022525"/>
    </source>
</evidence>
<comment type="subunit">
    <text evidence="19">Homodimer. The monomeric form is inactive while the homodimer is active.</text>
</comment>
<evidence type="ECO:0000256" key="12">
    <source>
        <dbReference type="ARBA" id="ARBA00022824"/>
    </source>
</evidence>
<evidence type="ECO:0000313" key="23">
    <source>
        <dbReference type="EMBL" id="TLU64286.1"/>
    </source>
</evidence>
<evidence type="ECO:0000256" key="4">
    <source>
        <dbReference type="ARBA" id="ARBA00004613"/>
    </source>
</evidence>
<keyword evidence="11 23" id="KW-0378">Hydrolase</keyword>
<dbReference type="Gene3D" id="3.50.30.30">
    <property type="match status" value="1"/>
</dbReference>
<evidence type="ECO:0000256" key="17">
    <source>
        <dbReference type="ARBA" id="ARBA00023180"/>
    </source>
</evidence>
<dbReference type="PANTHER" id="PTHR12053:SF3">
    <property type="entry name" value="CARBOXYPEPTIDASE Q"/>
    <property type="match status" value="1"/>
</dbReference>
<keyword evidence="7" id="KW-0121">Carboxypeptidase</keyword>
<comment type="caution">
    <text evidence="23">The sequence shown here is derived from an EMBL/GenBank/DDBJ whole genome shotgun (WGS) entry which is preliminary data.</text>
</comment>
<evidence type="ECO:0000256" key="3">
    <source>
        <dbReference type="ARBA" id="ARBA00004555"/>
    </source>
</evidence>
<comment type="subcellular location">
    <subcellularLocation>
        <location evidence="1">Endoplasmic reticulum</location>
    </subcellularLocation>
    <subcellularLocation>
        <location evidence="3">Golgi apparatus</location>
    </subcellularLocation>
    <subcellularLocation>
        <location evidence="2">Lysosome</location>
    </subcellularLocation>
    <subcellularLocation>
        <location evidence="4">Secreted</location>
    </subcellularLocation>
</comment>
<evidence type="ECO:0000256" key="11">
    <source>
        <dbReference type="ARBA" id="ARBA00022801"/>
    </source>
</evidence>
<keyword evidence="24" id="KW-1185">Reference proteome</keyword>
<keyword evidence="16" id="KW-0865">Zymogen</keyword>
<evidence type="ECO:0000259" key="22">
    <source>
        <dbReference type="Pfam" id="PF04389"/>
    </source>
</evidence>